<evidence type="ECO:0000313" key="8">
    <source>
        <dbReference type="Proteomes" id="UP000741863"/>
    </source>
</evidence>
<accession>A0ABS2PBM0</accession>
<evidence type="ECO:0000256" key="1">
    <source>
        <dbReference type="ARBA" id="ARBA00004196"/>
    </source>
</evidence>
<organism evidence="7 8">
    <name type="scientific">Geomicrobium sediminis</name>
    <dbReference type="NCBI Taxonomy" id="1347788"/>
    <lineage>
        <taxon>Bacteria</taxon>
        <taxon>Bacillati</taxon>
        <taxon>Bacillota</taxon>
        <taxon>Bacilli</taxon>
        <taxon>Bacillales</taxon>
        <taxon>Geomicrobium</taxon>
    </lineage>
</organism>
<feature type="compositionally biased region" description="Acidic residues" evidence="5">
    <location>
        <begin position="24"/>
        <end position="51"/>
    </location>
</feature>
<dbReference type="PANTHER" id="PTHR30532">
    <property type="entry name" value="IRON III DICITRATE-BINDING PERIPLASMIC PROTEIN"/>
    <property type="match status" value="1"/>
</dbReference>
<feature type="region of interest" description="Disordered" evidence="5">
    <location>
        <begin position="24"/>
        <end position="69"/>
    </location>
</feature>
<keyword evidence="8" id="KW-1185">Reference proteome</keyword>
<evidence type="ECO:0000256" key="5">
    <source>
        <dbReference type="SAM" id="MobiDB-lite"/>
    </source>
</evidence>
<dbReference type="RefSeq" id="WP_204697091.1">
    <property type="nucleotide sequence ID" value="NZ_JAFBEC010000004.1"/>
</dbReference>
<dbReference type="Pfam" id="PF01497">
    <property type="entry name" value="Peripla_BP_2"/>
    <property type="match status" value="1"/>
</dbReference>
<comment type="similarity">
    <text evidence="2">Belongs to the bacterial solute-binding protein 8 family.</text>
</comment>
<feature type="domain" description="Fe/B12 periplasmic-binding" evidence="6">
    <location>
        <begin position="74"/>
        <end position="335"/>
    </location>
</feature>
<comment type="subcellular location">
    <subcellularLocation>
        <location evidence="1">Cell envelope</location>
    </subcellularLocation>
</comment>
<dbReference type="Proteomes" id="UP000741863">
    <property type="component" value="Unassembled WGS sequence"/>
</dbReference>
<dbReference type="SUPFAM" id="SSF53807">
    <property type="entry name" value="Helical backbone' metal receptor"/>
    <property type="match status" value="1"/>
</dbReference>
<name>A0ABS2PBM0_9BACL</name>
<dbReference type="Gene3D" id="3.40.50.1980">
    <property type="entry name" value="Nitrogenase molybdenum iron protein domain"/>
    <property type="match status" value="2"/>
</dbReference>
<evidence type="ECO:0000256" key="2">
    <source>
        <dbReference type="ARBA" id="ARBA00008814"/>
    </source>
</evidence>
<gene>
    <name evidence="7" type="ORF">JOD17_001835</name>
</gene>
<keyword evidence="3" id="KW-0813">Transport</keyword>
<proteinExistence type="inferred from homology"/>
<dbReference type="InterPro" id="IPR002491">
    <property type="entry name" value="ABC_transptr_periplasmic_BD"/>
</dbReference>
<protein>
    <submittedName>
        <fullName evidence="7">Iron complex transport system substrate-binding protein</fullName>
    </submittedName>
</protein>
<sequence>MKKIYPYTLAIATTAMLLTACGDQEDTDNNSANEEADETVEETDDADDSESDAGGSEKTVTDGYGNELTVPASPERIIAPYLEDPLLTIGLEPIVQWSVNNGASVQDYLADELGDLPYIDYQLPLESVMEADPDFIVVPDEGTLGSGDYNQYSQMAPTYVMDSETSADWRATLLEMGSLFDRDEEAETALEEYDAYVEEVKQELNDTVGDDKVAVVWLINGSYFVVAPNIASGAVLFEDLELEPANAIAELPEDPDHWNELSLEAFANLDAEYLFLVNGDGDSVDSLMTEDVWSTIPAVENDQVIEIADDSSWLYNGYQANRQTIEEVHEQMISE</sequence>
<evidence type="ECO:0000259" key="6">
    <source>
        <dbReference type="PROSITE" id="PS50983"/>
    </source>
</evidence>
<evidence type="ECO:0000313" key="7">
    <source>
        <dbReference type="EMBL" id="MBM7632741.1"/>
    </source>
</evidence>
<dbReference type="PROSITE" id="PS50983">
    <property type="entry name" value="FE_B12_PBP"/>
    <property type="match status" value="1"/>
</dbReference>
<dbReference type="PANTHER" id="PTHR30532:SF1">
    <property type="entry name" value="IRON(3+)-HYDROXAMATE-BINDING PROTEIN FHUD"/>
    <property type="match status" value="1"/>
</dbReference>
<dbReference type="EMBL" id="JAFBEC010000004">
    <property type="protein sequence ID" value="MBM7632741.1"/>
    <property type="molecule type" value="Genomic_DNA"/>
</dbReference>
<evidence type="ECO:0000256" key="4">
    <source>
        <dbReference type="ARBA" id="ARBA00022729"/>
    </source>
</evidence>
<dbReference type="PROSITE" id="PS51257">
    <property type="entry name" value="PROKAR_LIPOPROTEIN"/>
    <property type="match status" value="1"/>
</dbReference>
<keyword evidence="4" id="KW-0732">Signal</keyword>
<dbReference type="InterPro" id="IPR051313">
    <property type="entry name" value="Bact_iron-sidero_bind"/>
</dbReference>
<evidence type="ECO:0000256" key="3">
    <source>
        <dbReference type="ARBA" id="ARBA00022448"/>
    </source>
</evidence>
<comment type="caution">
    <text evidence="7">The sequence shown here is derived from an EMBL/GenBank/DDBJ whole genome shotgun (WGS) entry which is preliminary data.</text>
</comment>
<reference evidence="7 8" key="1">
    <citation type="submission" date="2021-01" db="EMBL/GenBank/DDBJ databases">
        <title>Genomic Encyclopedia of Type Strains, Phase IV (KMG-IV): sequencing the most valuable type-strain genomes for metagenomic binning, comparative biology and taxonomic classification.</title>
        <authorList>
            <person name="Goeker M."/>
        </authorList>
    </citation>
    <scope>NUCLEOTIDE SEQUENCE [LARGE SCALE GENOMIC DNA]</scope>
    <source>
        <strain evidence="7 8">DSM 25540</strain>
    </source>
</reference>